<feature type="binding site" evidence="9 10">
    <location>
        <position position="409"/>
    </location>
    <ligand>
        <name>S-adenosyl-L-methionine</name>
        <dbReference type="ChEBI" id="CHEBI:59789"/>
    </ligand>
</feature>
<gene>
    <name evidence="9" type="primary">rlmD</name>
    <name evidence="13" type="ORF">A9Z60_03450</name>
</gene>
<dbReference type="Gene3D" id="2.40.50.140">
    <property type="entry name" value="Nucleic acid-binding proteins"/>
    <property type="match status" value="1"/>
</dbReference>
<keyword evidence="7 9" id="KW-0408">Iron</keyword>
<evidence type="ECO:0000256" key="6">
    <source>
        <dbReference type="ARBA" id="ARBA00022723"/>
    </source>
</evidence>
<dbReference type="GO" id="GO:0051539">
    <property type="term" value="F:4 iron, 4 sulfur cluster binding"/>
    <property type="evidence" value="ECO:0007669"/>
    <property type="project" value="UniProtKB-KW"/>
</dbReference>
<evidence type="ECO:0000313" key="13">
    <source>
        <dbReference type="EMBL" id="OBX49437.1"/>
    </source>
</evidence>
<keyword evidence="12" id="KW-0175">Coiled coil</keyword>
<evidence type="ECO:0000313" key="14">
    <source>
        <dbReference type="Proteomes" id="UP000092671"/>
    </source>
</evidence>
<proteinExistence type="inferred from homology"/>
<dbReference type="PROSITE" id="PS01230">
    <property type="entry name" value="TRMA_1"/>
    <property type="match status" value="1"/>
</dbReference>
<comment type="caution">
    <text evidence="13">The sequence shown here is derived from an EMBL/GenBank/DDBJ whole genome shotgun (WGS) entry which is preliminary data.</text>
</comment>
<name>A0A1B8PIF2_MORNO</name>
<keyword evidence="3 9" id="KW-0489">Methyltransferase</keyword>
<feature type="binding site" evidence="9 10">
    <location>
        <position position="362"/>
    </location>
    <ligand>
        <name>S-adenosyl-L-methionine</name>
        <dbReference type="ChEBI" id="CHEBI:59789"/>
    </ligand>
</feature>
<sequence>MTQHLSHSSRLSTTPNTQKPITLYISGLTHDGRGIATYDDTHGDKSGKKVFISHALPTETVTAHLTKSKKSYDEADCLNVLTPSQKRTTPICPHFGVCGGCSLQHFDVDEQIKHKQSILQNHLTKSGIIPTTWLAPIIGDTMHYRTKARLGVRYLPKTDRLIVGFRERTSNFLTNIDTCPILDQHVNDRLNDLKQLLKNLKSKNNITHLEIAVGESVDKHTDILPRVALIIRHTKPINKADTVKFIHFGKSVNWQIYLQPKGHESIHRIDSTDKVILPMSHTTPPTGGLFYHLPTFDLTLQSSPTDFTQVNLSVNRQMIELACELLGLKQGERVLDLFCGLGNFSLALAKCVGETGRVIGVEGSADMVMRAKMNAKDNGLTNTEFFAQDLTQDFSDKPWVHQVDALLIDPPRTGAWEVMGYLSKLNAKRIVYVSCNPTTLVRDSTRLIEQGYRVTHAGVMDMFCHTGHVESIVRFEKQP</sequence>
<dbReference type="EC" id="2.1.1.190" evidence="9"/>
<dbReference type="InterPro" id="IPR001566">
    <property type="entry name" value="23S_rRNA_MeTrfase_RlmD"/>
</dbReference>
<feature type="binding site" evidence="9">
    <location>
        <position position="101"/>
    </location>
    <ligand>
        <name>[4Fe-4S] cluster</name>
        <dbReference type="ChEBI" id="CHEBI:49883"/>
    </ligand>
</feature>
<reference evidence="13 14" key="1">
    <citation type="submission" date="2016-06" db="EMBL/GenBank/DDBJ databases">
        <title>Draft genome of Moraxella nonliquefaciens CCUG 60284.</title>
        <authorList>
            <person name="Salva-Serra F."/>
            <person name="Engstrom-Jakobsson H."/>
            <person name="Thorell K."/>
            <person name="Gonzales-Siles L."/>
            <person name="Karlsson R."/>
            <person name="Boulund F."/>
            <person name="Engstrand L."/>
            <person name="Kristiansson E."/>
            <person name="Moore E."/>
        </authorList>
    </citation>
    <scope>NUCLEOTIDE SEQUENCE [LARGE SCALE GENOMIC DNA]</scope>
    <source>
        <strain evidence="13 14">CCUG 60284</strain>
    </source>
</reference>
<dbReference type="Pfam" id="PF05958">
    <property type="entry name" value="tRNA_U5-meth_tr"/>
    <property type="match status" value="1"/>
</dbReference>
<dbReference type="GO" id="GO:0070475">
    <property type="term" value="P:rRNA base methylation"/>
    <property type="evidence" value="ECO:0007669"/>
    <property type="project" value="TreeGrafter"/>
</dbReference>
<dbReference type="InterPro" id="IPR010280">
    <property type="entry name" value="U5_MeTrfase_fam"/>
</dbReference>
<dbReference type="PANTHER" id="PTHR11061:SF49">
    <property type="entry name" value="23S RRNA (URACIL(1939)-C(5))-METHYLTRANSFERASE RLMD"/>
    <property type="match status" value="1"/>
</dbReference>
<dbReference type="HAMAP" id="MF_01010">
    <property type="entry name" value="23SrRNA_methyltr_RlmD"/>
    <property type="match status" value="1"/>
</dbReference>
<dbReference type="GO" id="GO:0070041">
    <property type="term" value="F:rRNA (uridine-C5-)-methyltransferase activity"/>
    <property type="evidence" value="ECO:0007669"/>
    <property type="project" value="UniProtKB-UniRule"/>
</dbReference>
<organism evidence="13 14">
    <name type="scientific">Moraxella nonliquefaciens</name>
    <dbReference type="NCBI Taxonomy" id="478"/>
    <lineage>
        <taxon>Bacteria</taxon>
        <taxon>Pseudomonadati</taxon>
        <taxon>Pseudomonadota</taxon>
        <taxon>Gammaproteobacteria</taxon>
        <taxon>Moraxellales</taxon>
        <taxon>Moraxellaceae</taxon>
        <taxon>Moraxella</taxon>
    </lineage>
</organism>
<evidence type="ECO:0000256" key="4">
    <source>
        <dbReference type="ARBA" id="ARBA00022679"/>
    </source>
</evidence>
<feature type="binding site" evidence="9 10">
    <location>
        <position position="338"/>
    </location>
    <ligand>
        <name>S-adenosyl-L-methionine</name>
        <dbReference type="ChEBI" id="CHEBI:59789"/>
    </ligand>
</feature>
<dbReference type="GO" id="GO:0003723">
    <property type="term" value="F:RNA binding"/>
    <property type="evidence" value="ECO:0007669"/>
    <property type="project" value="InterPro"/>
</dbReference>
<evidence type="ECO:0000256" key="2">
    <source>
        <dbReference type="ARBA" id="ARBA00022552"/>
    </source>
</evidence>
<evidence type="ECO:0000256" key="1">
    <source>
        <dbReference type="ARBA" id="ARBA00022485"/>
    </source>
</evidence>
<comment type="similarity">
    <text evidence="9">Belongs to the class I-like SAM-binding methyltransferase superfamily. RNA M5U methyltransferase family. RlmD subfamily.</text>
</comment>
<keyword evidence="5 9" id="KW-0949">S-adenosyl-L-methionine</keyword>
<evidence type="ECO:0000256" key="12">
    <source>
        <dbReference type="SAM" id="Coils"/>
    </source>
</evidence>
<dbReference type="InterPro" id="IPR012340">
    <property type="entry name" value="NA-bd_OB-fold"/>
</dbReference>
<dbReference type="SUPFAM" id="SSF53335">
    <property type="entry name" value="S-adenosyl-L-methionine-dependent methyltransferases"/>
    <property type="match status" value="1"/>
</dbReference>
<protein>
    <recommendedName>
        <fullName evidence="9">23S rRNA (uracil(1939)-C(5))-methyltransferase RlmD</fullName>
        <ecNumber evidence="9">2.1.1.190</ecNumber>
    </recommendedName>
    <alternativeName>
        <fullName evidence="9">23S rRNA(m5U1939)-methyltransferase</fullName>
    </alternativeName>
</protein>
<dbReference type="CDD" id="cd02440">
    <property type="entry name" value="AdoMet_MTases"/>
    <property type="match status" value="1"/>
</dbReference>
<feature type="binding site" evidence="9">
    <location>
        <position position="98"/>
    </location>
    <ligand>
        <name>[4Fe-4S] cluster</name>
        <dbReference type="ChEBI" id="CHEBI:49883"/>
    </ligand>
</feature>
<dbReference type="InterPro" id="IPR029063">
    <property type="entry name" value="SAM-dependent_MTases_sf"/>
</dbReference>
<keyword evidence="1 9" id="KW-0004">4Fe-4S</keyword>
<keyword evidence="6 9" id="KW-0479">Metal-binding</keyword>
<evidence type="ECO:0000256" key="11">
    <source>
        <dbReference type="PROSITE-ProRule" id="PRU10015"/>
    </source>
</evidence>
<dbReference type="Gene3D" id="3.40.50.150">
    <property type="entry name" value="Vaccinia Virus protein VP39"/>
    <property type="match status" value="1"/>
</dbReference>
<feature type="binding site" evidence="9">
    <location>
        <position position="92"/>
    </location>
    <ligand>
        <name>[4Fe-4S] cluster</name>
        <dbReference type="ChEBI" id="CHEBI:49883"/>
    </ligand>
</feature>
<dbReference type="PROSITE" id="PS51687">
    <property type="entry name" value="SAM_MT_RNA_M5U"/>
    <property type="match status" value="1"/>
</dbReference>
<feature type="binding site" evidence="9">
    <location>
        <position position="389"/>
    </location>
    <ligand>
        <name>S-adenosyl-L-methionine</name>
        <dbReference type="ChEBI" id="CHEBI:59789"/>
    </ligand>
</feature>
<keyword evidence="4 9" id="KW-0808">Transferase</keyword>
<dbReference type="AlphaFoldDB" id="A0A1B8PIF2"/>
<dbReference type="Proteomes" id="UP000092671">
    <property type="component" value="Unassembled WGS sequence"/>
</dbReference>
<feature type="coiled-coil region" evidence="12">
    <location>
        <begin position="183"/>
        <end position="210"/>
    </location>
</feature>
<dbReference type="PANTHER" id="PTHR11061">
    <property type="entry name" value="RNA M5U METHYLTRANSFERASE"/>
    <property type="match status" value="1"/>
</dbReference>
<dbReference type="InterPro" id="IPR030390">
    <property type="entry name" value="MeTrfase_TrmA_AS"/>
</dbReference>
<comment type="function">
    <text evidence="9">Catalyzes the formation of 5-methyl-uridine at position 1939 (m5U1939) in 23S rRNA.</text>
</comment>
<dbReference type="NCBIfam" id="TIGR00479">
    <property type="entry name" value="rumA"/>
    <property type="match status" value="1"/>
</dbReference>
<comment type="catalytic activity">
    <reaction evidence="9">
        <text>uridine(1939) in 23S rRNA + S-adenosyl-L-methionine = 5-methyluridine(1939) in 23S rRNA + S-adenosyl-L-homocysteine + H(+)</text>
        <dbReference type="Rhea" id="RHEA:42908"/>
        <dbReference type="Rhea" id="RHEA-COMP:10278"/>
        <dbReference type="Rhea" id="RHEA-COMP:10279"/>
        <dbReference type="ChEBI" id="CHEBI:15378"/>
        <dbReference type="ChEBI" id="CHEBI:57856"/>
        <dbReference type="ChEBI" id="CHEBI:59789"/>
        <dbReference type="ChEBI" id="CHEBI:65315"/>
        <dbReference type="ChEBI" id="CHEBI:74447"/>
        <dbReference type="EC" id="2.1.1.190"/>
    </reaction>
</comment>
<dbReference type="EMBL" id="LZDN01000039">
    <property type="protein sequence ID" value="OBX49437.1"/>
    <property type="molecule type" value="Genomic_DNA"/>
</dbReference>
<feature type="binding site" evidence="9">
    <location>
        <position position="179"/>
    </location>
    <ligand>
        <name>[4Fe-4S] cluster</name>
        <dbReference type="ChEBI" id="CHEBI:49883"/>
    </ligand>
</feature>
<dbReference type="OrthoDB" id="9804590at2"/>
<dbReference type="GO" id="GO:0005506">
    <property type="term" value="F:iron ion binding"/>
    <property type="evidence" value="ECO:0007669"/>
    <property type="project" value="UniProtKB-UniRule"/>
</dbReference>
<dbReference type="Gene3D" id="2.40.50.1070">
    <property type="match status" value="1"/>
</dbReference>
<evidence type="ECO:0000256" key="9">
    <source>
        <dbReference type="HAMAP-Rule" id="MF_01010"/>
    </source>
</evidence>
<keyword evidence="2 9" id="KW-0698">rRNA processing</keyword>
<dbReference type="FunFam" id="2.40.50.140:FF:000097">
    <property type="entry name" value="23S rRNA (uracil(1939)-C(5))-methyltransferase RlmD"/>
    <property type="match status" value="1"/>
</dbReference>
<evidence type="ECO:0000256" key="7">
    <source>
        <dbReference type="ARBA" id="ARBA00023004"/>
    </source>
</evidence>
<dbReference type="RefSeq" id="WP_066893642.1">
    <property type="nucleotide sequence ID" value="NZ_LZDN01000039.1"/>
</dbReference>
<dbReference type="SUPFAM" id="SSF50249">
    <property type="entry name" value="Nucleic acid-binding proteins"/>
    <property type="match status" value="1"/>
</dbReference>
<feature type="binding site" evidence="9">
    <location>
        <position position="343"/>
    </location>
    <ligand>
        <name>S-adenosyl-L-methionine</name>
        <dbReference type="ChEBI" id="CHEBI:59789"/>
    </ligand>
</feature>
<evidence type="ECO:0000256" key="3">
    <source>
        <dbReference type="ARBA" id="ARBA00022603"/>
    </source>
</evidence>
<feature type="active site" evidence="11">
    <location>
        <position position="435"/>
    </location>
</feature>
<feature type="active site" description="Nucleophile" evidence="9 10">
    <location>
        <position position="435"/>
    </location>
</feature>
<feature type="binding site" evidence="9 10">
    <location>
        <position position="309"/>
    </location>
    <ligand>
        <name>S-adenosyl-L-methionine</name>
        <dbReference type="ChEBI" id="CHEBI:59789"/>
    </ligand>
</feature>
<dbReference type="NCBIfam" id="NF009639">
    <property type="entry name" value="PRK13168.1"/>
    <property type="match status" value="1"/>
</dbReference>
<evidence type="ECO:0000256" key="5">
    <source>
        <dbReference type="ARBA" id="ARBA00022691"/>
    </source>
</evidence>
<evidence type="ECO:0000256" key="8">
    <source>
        <dbReference type="ARBA" id="ARBA00023014"/>
    </source>
</evidence>
<evidence type="ECO:0000256" key="10">
    <source>
        <dbReference type="PROSITE-ProRule" id="PRU01024"/>
    </source>
</evidence>
<accession>A0A1B8PIF2</accession>
<keyword evidence="8 9" id="KW-0411">Iron-sulfur</keyword>